<comment type="caution">
    <text evidence="1">The sequence shown here is derived from an EMBL/GenBank/DDBJ whole genome shotgun (WGS) entry which is preliminary data.</text>
</comment>
<protein>
    <submittedName>
        <fullName evidence="1">Uncharacterized protein</fullName>
    </submittedName>
</protein>
<gene>
    <name evidence="1" type="ORF">AbraCBS73388_005179</name>
</gene>
<evidence type="ECO:0000313" key="1">
    <source>
        <dbReference type="EMBL" id="GKZ27652.1"/>
    </source>
</evidence>
<reference evidence="1" key="1">
    <citation type="submission" date="2022-07" db="EMBL/GenBank/DDBJ databases">
        <title>Taxonomy of Aspergillus series Nigri: significant species reduction supported by multi-species coalescent approaches.</title>
        <authorList>
            <person name="Bian C."/>
            <person name="Kusuya Y."/>
            <person name="Sklenar F."/>
            <person name="D'hooge E."/>
            <person name="Yaguchi T."/>
            <person name="Takahashi H."/>
            <person name="Hubka V."/>
        </authorList>
    </citation>
    <scope>NUCLEOTIDE SEQUENCE</scope>
    <source>
        <strain evidence="1">CBS 733.88</strain>
    </source>
</reference>
<sequence>MYTFNNFPYNLSEQVMSDLSDHYQQPDEAGLPVSQEENSVFSAALQGISRMEHNEAQIPSESAFQRPGAVTAVEAVSTHSSGTPSDLVLQKLSEVESAVHRLNDKVARGTAGRDRATDNPDIRRAISKIEGAVNETIEERIDRLSQRVENLTSQVDGFAIVVDSVSLLSSRIDAINRYMTDFSNLLHKEKERTNAMSSGVDEACRRFHHLLASISRPLEPGDLMGFYDM</sequence>
<proteinExistence type="predicted"/>
<organism evidence="1 2">
    <name type="scientific">Aspergillus brasiliensis</name>
    <dbReference type="NCBI Taxonomy" id="319629"/>
    <lineage>
        <taxon>Eukaryota</taxon>
        <taxon>Fungi</taxon>
        <taxon>Dikarya</taxon>
        <taxon>Ascomycota</taxon>
        <taxon>Pezizomycotina</taxon>
        <taxon>Eurotiomycetes</taxon>
        <taxon>Eurotiomycetidae</taxon>
        <taxon>Eurotiales</taxon>
        <taxon>Aspergillaceae</taxon>
        <taxon>Aspergillus</taxon>
        <taxon>Aspergillus subgen. Circumdati</taxon>
    </lineage>
</organism>
<dbReference type="Proteomes" id="UP001143548">
    <property type="component" value="Unassembled WGS sequence"/>
</dbReference>
<name>A0A9W6DUK5_9EURO</name>
<dbReference type="EMBL" id="BROQ01000248">
    <property type="protein sequence ID" value="GKZ27652.1"/>
    <property type="molecule type" value="Genomic_DNA"/>
</dbReference>
<evidence type="ECO:0000313" key="2">
    <source>
        <dbReference type="Proteomes" id="UP001143548"/>
    </source>
</evidence>
<accession>A0A9W6DUK5</accession>
<dbReference type="AlphaFoldDB" id="A0A9W6DUK5"/>